<dbReference type="EMBL" id="KN837202">
    <property type="protein sequence ID" value="KIJ34242.1"/>
    <property type="molecule type" value="Genomic_DNA"/>
</dbReference>
<dbReference type="Proteomes" id="UP000054279">
    <property type="component" value="Unassembled WGS sequence"/>
</dbReference>
<proteinExistence type="predicted"/>
<keyword evidence="1" id="KW-0175">Coiled coil</keyword>
<sequence length="326" mass="37469">MNKLGEATLSFHELRTDMTPNGQGVRPEEKPFQTFEFIFWRHSAERESHEDMMVDCDEEDISRSESEERMSERPFAKEASEIEGDSDEERDIPRSNRVRMNNARARRIVRIPTPVSTSRRRGRSSKGLSSHSLKRAITPTAAVPKRSAYHSTPCTTTKSPLQSEKASNCDQASHTVTHGARDKVDCISQNDDYSNRAKLEEINSDVTWRDLVIHRANRVGPTRQPRTVVNLQTLEERRINNRVPQKQNVGPAQSAERPVPVQVRNNLNDAIERHLQDLGNLKSSKSELEVALTRKQMEVRVYEEELRRIVMKEKEMNRILEAVFSD</sequence>
<evidence type="ECO:0000256" key="1">
    <source>
        <dbReference type="SAM" id="Coils"/>
    </source>
</evidence>
<feature type="coiled-coil region" evidence="1">
    <location>
        <begin position="264"/>
        <end position="305"/>
    </location>
</feature>
<dbReference type="HOGENOM" id="CLU_049939_0_0_1"/>
<feature type="region of interest" description="Disordered" evidence="2">
    <location>
        <begin position="115"/>
        <end position="177"/>
    </location>
</feature>
<name>A0A0C9UY58_SPHS4</name>
<feature type="compositionally biased region" description="Acidic residues" evidence="2">
    <location>
        <begin position="81"/>
        <end position="90"/>
    </location>
</feature>
<protein>
    <submittedName>
        <fullName evidence="3">Uncharacterized protein</fullName>
    </submittedName>
</protein>
<accession>A0A0C9UY58</accession>
<dbReference type="AlphaFoldDB" id="A0A0C9UY58"/>
<gene>
    <name evidence="3" type="ORF">M422DRAFT_263739</name>
</gene>
<reference evidence="3 4" key="1">
    <citation type="submission" date="2014-06" db="EMBL/GenBank/DDBJ databases">
        <title>Evolutionary Origins and Diversification of the Mycorrhizal Mutualists.</title>
        <authorList>
            <consortium name="DOE Joint Genome Institute"/>
            <consortium name="Mycorrhizal Genomics Consortium"/>
            <person name="Kohler A."/>
            <person name="Kuo A."/>
            <person name="Nagy L.G."/>
            <person name="Floudas D."/>
            <person name="Copeland A."/>
            <person name="Barry K.W."/>
            <person name="Cichocki N."/>
            <person name="Veneault-Fourrey C."/>
            <person name="LaButti K."/>
            <person name="Lindquist E.A."/>
            <person name="Lipzen A."/>
            <person name="Lundell T."/>
            <person name="Morin E."/>
            <person name="Murat C."/>
            <person name="Riley R."/>
            <person name="Ohm R."/>
            <person name="Sun H."/>
            <person name="Tunlid A."/>
            <person name="Henrissat B."/>
            <person name="Grigoriev I.V."/>
            <person name="Hibbett D.S."/>
            <person name="Martin F."/>
        </authorList>
    </citation>
    <scope>NUCLEOTIDE SEQUENCE [LARGE SCALE GENOMIC DNA]</scope>
    <source>
        <strain evidence="3 4">SS14</strain>
    </source>
</reference>
<evidence type="ECO:0000313" key="4">
    <source>
        <dbReference type="Proteomes" id="UP000054279"/>
    </source>
</evidence>
<organism evidence="3 4">
    <name type="scientific">Sphaerobolus stellatus (strain SS14)</name>
    <dbReference type="NCBI Taxonomy" id="990650"/>
    <lineage>
        <taxon>Eukaryota</taxon>
        <taxon>Fungi</taxon>
        <taxon>Dikarya</taxon>
        <taxon>Basidiomycota</taxon>
        <taxon>Agaricomycotina</taxon>
        <taxon>Agaricomycetes</taxon>
        <taxon>Phallomycetidae</taxon>
        <taxon>Geastrales</taxon>
        <taxon>Sphaerobolaceae</taxon>
        <taxon>Sphaerobolus</taxon>
    </lineage>
</organism>
<evidence type="ECO:0000256" key="2">
    <source>
        <dbReference type="SAM" id="MobiDB-lite"/>
    </source>
</evidence>
<keyword evidence="4" id="KW-1185">Reference proteome</keyword>
<evidence type="ECO:0000313" key="3">
    <source>
        <dbReference type="EMBL" id="KIJ34242.1"/>
    </source>
</evidence>
<feature type="compositionally biased region" description="Polar residues" evidence="2">
    <location>
        <begin position="149"/>
        <end position="176"/>
    </location>
</feature>
<feature type="region of interest" description="Disordered" evidence="2">
    <location>
        <begin position="60"/>
        <end position="98"/>
    </location>
</feature>
<feature type="compositionally biased region" description="Basic and acidic residues" evidence="2">
    <location>
        <begin position="61"/>
        <end position="80"/>
    </location>
</feature>